<dbReference type="Proteomes" id="UP000605676">
    <property type="component" value="Unassembled WGS sequence"/>
</dbReference>
<dbReference type="RefSeq" id="WP_200463229.1">
    <property type="nucleotide sequence ID" value="NZ_JAENRR010000002.1"/>
</dbReference>
<comment type="caution">
    <text evidence="1">The sequence shown here is derived from an EMBL/GenBank/DDBJ whole genome shotgun (WGS) entry which is preliminary data.</text>
</comment>
<evidence type="ECO:0000313" key="2">
    <source>
        <dbReference type="Proteomes" id="UP000605676"/>
    </source>
</evidence>
<gene>
    <name evidence="1" type="ORF">JIV24_01510</name>
</gene>
<sequence>MRILLLFTIFFSVCGLSKSQDFYGSPEFNNFWQNLDNLKIRNGETAINYNGSPYLFETDQGKLILADEQSFEGLTMRYNVYNDEMEIKKGDQYYSIPKEKLFPSMVLDGHHFALKVYVDSNKKQIAYFEEFVNDSLCGFFIKHNIFLSEPEESRPYKDAKPAEFKSKMPGFYIAFNKDVLHEVKTKKDFLELAPAHQEELAAYIKKHKTKFKKTDSVKRLVEYYNSLQ</sequence>
<organism evidence="1 2">
    <name type="scientific">Carboxylicivirga marina</name>
    <dbReference type="NCBI Taxonomy" id="2800988"/>
    <lineage>
        <taxon>Bacteria</taxon>
        <taxon>Pseudomonadati</taxon>
        <taxon>Bacteroidota</taxon>
        <taxon>Bacteroidia</taxon>
        <taxon>Marinilabiliales</taxon>
        <taxon>Marinilabiliaceae</taxon>
        <taxon>Carboxylicivirga</taxon>
    </lineage>
</organism>
<protein>
    <submittedName>
        <fullName evidence="1">Uncharacterized protein</fullName>
    </submittedName>
</protein>
<evidence type="ECO:0000313" key="1">
    <source>
        <dbReference type="EMBL" id="MBK3515997.1"/>
    </source>
</evidence>
<keyword evidence="2" id="KW-1185">Reference proteome</keyword>
<proteinExistence type="predicted"/>
<dbReference type="EMBL" id="JAENRR010000002">
    <property type="protein sequence ID" value="MBK3515997.1"/>
    <property type="molecule type" value="Genomic_DNA"/>
</dbReference>
<accession>A0ABS1HEE5</accession>
<name>A0ABS1HEE5_9BACT</name>
<reference evidence="1 2" key="1">
    <citation type="submission" date="2021-01" db="EMBL/GenBank/DDBJ databases">
        <title>Carboxyliciviraga sp.nov., isolated from coastal sediments.</title>
        <authorList>
            <person name="Lu D."/>
            <person name="Zhang T."/>
        </authorList>
    </citation>
    <scope>NUCLEOTIDE SEQUENCE [LARGE SCALE GENOMIC DNA]</scope>
    <source>
        <strain evidence="1 2">N1Y132</strain>
    </source>
</reference>